<dbReference type="AlphaFoldDB" id="A0A7Y9T386"/>
<sequence>MGIAAPQLCAQGVEVSAKVLLRASSPSNDRKNHNSPSVENVVLWLSPLKPGTTVPPSPARQPLYRLVQKDKMFAPHLLVVPTGTSVQFPNEDPFFHNVFSLFNGKRFDLGLYESGTTRSVRFDREGVSYIFCNIHPEMGAVILAISTPYYGVSAKNGVVSIRNVPPGGYRLSVWSENGEPVDQTAGEQVIQVLSEPVNLGNITLQTTADALARHENKFGQDYKPSHDLHY</sequence>
<dbReference type="EMBL" id="JACCCV010000001">
    <property type="protein sequence ID" value="NYF52091.1"/>
    <property type="molecule type" value="Genomic_DNA"/>
</dbReference>
<proteinExistence type="predicted"/>
<dbReference type="InterPro" id="IPR008969">
    <property type="entry name" value="CarboxyPept-like_regulatory"/>
</dbReference>
<gene>
    <name evidence="1" type="ORF">HDF12_002456</name>
</gene>
<dbReference type="Proteomes" id="UP000534186">
    <property type="component" value="Unassembled WGS sequence"/>
</dbReference>
<accession>A0A7Y9T386</accession>
<evidence type="ECO:0000313" key="2">
    <source>
        <dbReference type="Proteomes" id="UP000534186"/>
    </source>
</evidence>
<evidence type="ECO:0000313" key="1">
    <source>
        <dbReference type="EMBL" id="NYF52091.1"/>
    </source>
</evidence>
<comment type="caution">
    <text evidence="1">The sequence shown here is derived from an EMBL/GenBank/DDBJ whole genome shotgun (WGS) entry which is preliminary data.</text>
</comment>
<dbReference type="SUPFAM" id="SSF49464">
    <property type="entry name" value="Carboxypeptidase regulatory domain-like"/>
    <property type="match status" value="1"/>
</dbReference>
<organism evidence="1 2">
    <name type="scientific">Tunturiibacter lichenicola</name>
    <dbReference type="NCBI Taxonomy" id="2051959"/>
    <lineage>
        <taxon>Bacteria</taxon>
        <taxon>Pseudomonadati</taxon>
        <taxon>Acidobacteriota</taxon>
        <taxon>Terriglobia</taxon>
        <taxon>Terriglobales</taxon>
        <taxon>Acidobacteriaceae</taxon>
        <taxon>Tunturiibacter</taxon>
    </lineage>
</organism>
<protein>
    <recommendedName>
        <fullName evidence="3">Rhamnogalacturonan lyase domain-containing protein</fullName>
    </recommendedName>
</protein>
<dbReference type="Gene3D" id="2.60.40.420">
    <property type="entry name" value="Cupredoxins - blue copper proteins"/>
    <property type="match status" value="1"/>
</dbReference>
<reference evidence="1 2" key="1">
    <citation type="submission" date="2020-07" db="EMBL/GenBank/DDBJ databases">
        <title>Genomic Encyclopedia of Type Strains, Phase IV (KMG-V): Genome sequencing to study the core and pangenomes of soil and plant-associated prokaryotes.</title>
        <authorList>
            <person name="Whitman W."/>
        </authorList>
    </citation>
    <scope>NUCLEOTIDE SEQUENCE [LARGE SCALE GENOMIC DNA]</scope>
    <source>
        <strain evidence="1 2">M8UP30</strain>
    </source>
</reference>
<name>A0A7Y9T386_9BACT</name>
<dbReference type="InterPro" id="IPR008972">
    <property type="entry name" value="Cupredoxin"/>
</dbReference>
<dbReference type="SUPFAM" id="SSF49503">
    <property type="entry name" value="Cupredoxins"/>
    <property type="match status" value="1"/>
</dbReference>
<evidence type="ECO:0008006" key="3">
    <source>
        <dbReference type="Google" id="ProtNLM"/>
    </source>
</evidence>